<protein>
    <submittedName>
        <fullName evidence="1">Uncharacterized protein</fullName>
    </submittedName>
</protein>
<accession>A0AB39KZ14</accession>
<proteinExistence type="predicted"/>
<dbReference type="KEGG" id="spue:AB5L97_10440"/>
<dbReference type="EMBL" id="CP163302">
    <property type="protein sequence ID" value="XDP43738.1"/>
    <property type="molecule type" value="Genomic_DNA"/>
</dbReference>
<dbReference type="AlphaFoldDB" id="A0AB39KZ14"/>
<name>A0AB39KZ14_9MICC</name>
<reference evidence="1" key="1">
    <citation type="submission" date="2024-07" db="EMBL/GenBank/DDBJ databases">
        <authorList>
            <person name="fu j."/>
        </authorList>
    </citation>
    <scope>NUCLEOTIDE SEQUENCE</scope>
    <source>
        <strain evidence="1">P10A9</strain>
    </source>
</reference>
<organism evidence="1">
    <name type="scientific">Sinomonas puerhi</name>
    <dbReference type="NCBI Taxonomy" id="3238584"/>
    <lineage>
        <taxon>Bacteria</taxon>
        <taxon>Bacillati</taxon>
        <taxon>Actinomycetota</taxon>
        <taxon>Actinomycetes</taxon>
        <taxon>Micrococcales</taxon>
        <taxon>Micrococcaceae</taxon>
        <taxon>Sinomonas</taxon>
    </lineage>
</organism>
<dbReference type="RefSeq" id="WP_369044664.1">
    <property type="nucleotide sequence ID" value="NZ_CP163302.1"/>
</dbReference>
<evidence type="ECO:0000313" key="1">
    <source>
        <dbReference type="EMBL" id="XDP43738.1"/>
    </source>
</evidence>
<sequence length="80" mass="8888">MRHLFSTPFRSEPEPVIFDHEEVARAFIGRLTGLVDELDHAATVLRADAPATARHMALVSQQMAALALTALETWPTTHRP</sequence>
<gene>
    <name evidence="1" type="ORF">AB5L97_10440</name>
</gene>